<feature type="domain" description="C2H2-type" evidence="8">
    <location>
        <begin position="297"/>
        <end position="321"/>
    </location>
</feature>
<dbReference type="EMBL" id="CM010719">
    <property type="protein sequence ID" value="RZC60949.1"/>
    <property type="molecule type" value="Genomic_DNA"/>
</dbReference>
<organism evidence="10 11">
    <name type="scientific">Papaver somniferum</name>
    <name type="common">Opium poppy</name>
    <dbReference type="NCBI Taxonomy" id="3469"/>
    <lineage>
        <taxon>Eukaryota</taxon>
        <taxon>Viridiplantae</taxon>
        <taxon>Streptophyta</taxon>
        <taxon>Embryophyta</taxon>
        <taxon>Tracheophyta</taxon>
        <taxon>Spermatophyta</taxon>
        <taxon>Magnoliopsida</taxon>
        <taxon>Ranunculales</taxon>
        <taxon>Papaveraceae</taxon>
        <taxon>Papaveroideae</taxon>
        <taxon>Papaver</taxon>
    </lineage>
</organism>
<dbReference type="OrthoDB" id="434647at2759"/>
<keyword evidence="4" id="KW-0863">Zinc-finger</keyword>
<dbReference type="InterPro" id="IPR013087">
    <property type="entry name" value="Znf_C2H2_type"/>
</dbReference>
<dbReference type="Proteomes" id="UP000316621">
    <property type="component" value="Chromosome 5"/>
</dbReference>
<name>A0A4Y7JMI8_PAPSO</name>
<accession>A0A4Y7JMI8</accession>
<comment type="subcellular location">
    <subcellularLocation>
        <location evidence="1">Nucleus</location>
    </subcellularLocation>
</comment>
<keyword evidence="2" id="KW-0479">Metal-binding</keyword>
<dbReference type="STRING" id="3469.A0A4Y7JMI8"/>
<evidence type="ECO:0000259" key="9">
    <source>
        <dbReference type="SMART" id="SM00451"/>
    </source>
</evidence>
<feature type="domain" description="U1-type" evidence="9">
    <location>
        <begin position="174"/>
        <end position="208"/>
    </location>
</feature>
<feature type="domain" description="C2H2-type" evidence="8">
    <location>
        <begin position="177"/>
        <end position="201"/>
    </location>
</feature>
<evidence type="ECO:0000256" key="6">
    <source>
        <dbReference type="ARBA" id="ARBA00023242"/>
    </source>
</evidence>
<keyword evidence="3" id="KW-0677">Repeat</keyword>
<evidence type="ECO:0000313" key="11">
    <source>
        <dbReference type="Proteomes" id="UP000316621"/>
    </source>
</evidence>
<evidence type="ECO:0000256" key="3">
    <source>
        <dbReference type="ARBA" id="ARBA00022737"/>
    </source>
</evidence>
<dbReference type="Pfam" id="PF12874">
    <property type="entry name" value="zf-met"/>
    <property type="match status" value="2"/>
</dbReference>
<evidence type="ECO:0000256" key="2">
    <source>
        <dbReference type="ARBA" id="ARBA00022723"/>
    </source>
</evidence>
<proteinExistence type="predicted"/>
<feature type="region of interest" description="Disordered" evidence="7">
    <location>
        <begin position="1"/>
        <end position="24"/>
    </location>
</feature>
<evidence type="ECO:0000256" key="1">
    <source>
        <dbReference type="ARBA" id="ARBA00004123"/>
    </source>
</evidence>
<evidence type="ECO:0000256" key="4">
    <source>
        <dbReference type="ARBA" id="ARBA00022771"/>
    </source>
</evidence>
<evidence type="ECO:0000313" key="10">
    <source>
        <dbReference type="EMBL" id="RZC60949.1"/>
    </source>
</evidence>
<dbReference type="GO" id="GO:0003676">
    <property type="term" value="F:nucleic acid binding"/>
    <property type="evidence" value="ECO:0007669"/>
    <property type="project" value="InterPro"/>
</dbReference>
<dbReference type="InterPro" id="IPR036236">
    <property type="entry name" value="Znf_C2H2_sf"/>
</dbReference>
<dbReference type="InterPro" id="IPR051868">
    <property type="entry name" value="ZN346_ZMAT4"/>
</dbReference>
<sequence length="336" mass="36102">MQGIPSQNPNSNSTLNPQNQFQMPTIYPHYYPPPHQDPLTQIPNPNYTIPSSSSSQLPVYASCIQPPGVESSNFINTYQLPPPSRSCYEAAQAAAAAAYQQQIQEWQAAHLHHNPHAAAVSLTTTAATSMGTSVPAVAPTLNTSAQWTYPAVQPCVNSTALNKGLKKNKKTKVVQSAYCEVCKIDCTSRDTLANHRSGKKHKKNLEKIKEAKRIAVQPPQVIVPPPIVPSPTPLHVIVPPPIVPSPAPPPPNVVTAPVVGPQGKSSKKKKAALSSKESLDTKRRKLLEGGTAVEAVRICKVCDVICNSQTVFHYHLAGQKHATMVKKLTAAGTIVT</sequence>
<dbReference type="Gramene" id="RZC60949">
    <property type="protein sequence ID" value="RZC60949"/>
    <property type="gene ID" value="C5167_022697"/>
</dbReference>
<dbReference type="PANTHER" id="PTHR46144">
    <property type="entry name" value="ZINC FINGER PROTEIN 385B-LIKE"/>
    <property type="match status" value="1"/>
</dbReference>
<evidence type="ECO:0000256" key="7">
    <source>
        <dbReference type="SAM" id="MobiDB-lite"/>
    </source>
</evidence>
<feature type="region of interest" description="Disordered" evidence="7">
    <location>
        <begin position="253"/>
        <end position="280"/>
    </location>
</feature>
<dbReference type="GO" id="GO:0005634">
    <property type="term" value="C:nucleus"/>
    <property type="evidence" value="ECO:0007669"/>
    <property type="project" value="UniProtKB-SubCell"/>
</dbReference>
<protein>
    <recommendedName>
        <fullName evidence="12">U1-type domain-containing protein</fullName>
    </recommendedName>
</protein>
<reference evidence="10 11" key="1">
    <citation type="journal article" date="2018" name="Science">
        <title>The opium poppy genome and morphinan production.</title>
        <authorList>
            <person name="Guo L."/>
            <person name="Winzer T."/>
            <person name="Yang X."/>
            <person name="Li Y."/>
            <person name="Ning Z."/>
            <person name="He Z."/>
            <person name="Teodor R."/>
            <person name="Lu Y."/>
            <person name="Bowser T.A."/>
            <person name="Graham I.A."/>
            <person name="Ye K."/>
        </authorList>
    </citation>
    <scope>NUCLEOTIDE SEQUENCE [LARGE SCALE GENOMIC DNA]</scope>
    <source>
        <strain evidence="11">cv. HN1</strain>
        <tissue evidence="10">Leaves</tissue>
    </source>
</reference>
<feature type="compositionally biased region" description="Polar residues" evidence="7">
    <location>
        <begin position="1"/>
        <end position="23"/>
    </location>
</feature>
<evidence type="ECO:0000256" key="5">
    <source>
        <dbReference type="ARBA" id="ARBA00022833"/>
    </source>
</evidence>
<evidence type="ECO:0008006" key="12">
    <source>
        <dbReference type="Google" id="ProtNLM"/>
    </source>
</evidence>
<dbReference type="AlphaFoldDB" id="A0A4Y7JMI8"/>
<dbReference type="SUPFAM" id="SSF57667">
    <property type="entry name" value="beta-beta-alpha zinc fingers"/>
    <property type="match status" value="2"/>
</dbReference>
<keyword evidence="5" id="KW-0862">Zinc</keyword>
<gene>
    <name evidence="10" type="ORF">C5167_022697</name>
</gene>
<dbReference type="GO" id="GO:0008270">
    <property type="term" value="F:zinc ion binding"/>
    <property type="evidence" value="ECO:0007669"/>
    <property type="project" value="UniProtKB-KW"/>
</dbReference>
<evidence type="ECO:0000259" key="8">
    <source>
        <dbReference type="SMART" id="SM00355"/>
    </source>
</evidence>
<feature type="domain" description="U1-type" evidence="9">
    <location>
        <begin position="294"/>
        <end position="328"/>
    </location>
</feature>
<dbReference type="SMART" id="SM00451">
    <property type="entry name" value="ZnF_U1"/>
    <property type="match status" value="2"/>
</dbReference>
<dbReference type="Gene3D" id="3.30.160.60">
    <property type="entry name" value="Classic Zinc Finger"/>
    <property type="match status" value="2"/>
</dbReference>
<dbReference type="InterPro" id="IPR003604">
    <property type="entry name" value="Matrin/U1-like-C_Znf_C2H2"/>
</dbReference>
<dbReference type="SMART" id="SM00355">
    <property type="entry name" value="ZnF_C2H2"/>
    <property type="match status" value="2"/>
</dbReference>
<keyword evidence="6" id="KW-0539">Nucleus</keyword>
<dbReference type="PANTHER" id="PTHR46144:SF6">
    <property type="entry name" value="C2H2-TYPE DOMAIN-CONTAINING PROTEIN"/>
    <property type="match status" value="1"/>
</dbReference>
<keyword evidence="11" id="KW-1185">Reference proteome</keyword>